<keyword evidence="1" id="KW-0812">Transmembrane</keyword>
<dbReference type="Pfam" id="PF09335">
    <property type="entry name" value="VTT_dom"/>
    <property type="match status" value="1"/>
</dbReference>
<protein>
    <submittedName>
        <fullName evidence="3">Conserved uncharacterized membrane protein</fullName>
    </submittedName>
</protein>
<dbReference type="PANTHER" id="PTHR42709:SF4">
    <property type="entry name" value="INNER MEMBRANE PROTEIN YQAA"/>
    <property type="match status" value="1"/>
</dbReference>
<proteinExistence type="predicted"/>
<dbReference type="Proteomes" id="UP000007347">
    <property type="component" value="Chromosome"/>
</dbReference>
<reference evidence="3 4" key="1">
    <citation type="journal article" date="2013" name="Environ. Microbiol.">
        <title>Complete genome, catabolic sub-proteomes and key-metabolites of Desulfobacula toluolica Tol2, a marine, aromatic compound-degrading, sulfate-reducing bacterium.</title>
        <authorList>
            <person name="Wohlbrand L."/>
            <person name="Jacob J.H."/>
            <person name="Kube M."/>
            <person name="Mussmann M."/>
            <person name="Jarling R."/>
            <person name="Beck A."/>
            <person name="Amann R."/>
            <person name="Wilkes H."/>
            <person name="Reinhardt R."/>
            <person name="Rabus R."/>
        </authorList>
    </citation>
    <scope>NUCLEOTIDE SEQUENCE [LARGE SCALE GENOMIC DNA]</scope>
    <source>
        <strain evidence="4">DSM 7467 / Tol2</strain>
    </source>
</reference>
<feature type="transmembrane region" description="Helical" evidence="1">
    <location>
        <begin position="45"/>
        <end position="71"/>
    </location>
</feature>
<evidence type="ECO:0000256" key="1">
    <source>
        <dbReference type="SAM" id="Phobius"/>
    </source>
</evidence>
<feature type="transmembrane region" description="Helical" evidence="1">
    <location>
        <begin position="7"/>
        <end position="25"/>
    </location>
</feature>
<dbReference type="AlphaFoldDB" id="K0NKD9"/>
<evidence type="ECO:0000313" key="4">
    <source>
        <dbReference type="Proteomes" id="UP000007347"/>
    </source>
</evidence>
<gene>
    <name evidence="3" type="ordered locus">TOL2_C38650</name>
</gene>
<keyword evidence="1" id="KW-1133">Transmembrane helix</keyword>
<dbReference type="InterPro" id="IPR051311">
    <property type="entry name" value="DedA_domain"/>
</dbReference>
<dbReference type="RefSeq" id="WP_014959203.1">
    <property type="nucleotide sequence ID" value="NC_018645.1"/>
</dbReference>
<dbReference type="InterPro" id="IPR032816">
    <property type="entry name" value="VTT_dom"/>
</dbReference>
<evidence type="ECO:0000313" key="3">
    <source>
        <dbReference type="EMBL" id="CCK82021.1"/>
    </source>
</evidence>
<name>K0NKD9_DESTT</name>
<dbReference type="OrthoDB" id="5419086at2"/>
<feature type="transmembrane region" description="Helical" evidence="1">
    <location>
        <begin position="92"/>
        <end position="116"/>
    </location>
</feature>
<sequence>MEILSEYGYWGLFLASFLAATILPMSSEVVLGYLLTHDLSPYITVFAATSGNVLGSVVNYGLGILGSRISFYKIFGLSDLAMGQAEKRFKKYGVFSLLFAWVPVIGDPLTVAAGVLKINFVVFLFLVSVGKFLRYLFVSWAVLSI</sequence>
<evidence type="ECO:0000259" key="2">
    <source>
        <dbReference type="Pfam" id="PF09335"/>
    </source>
</evidence>
<keyword evidence="4" id="KW-1185">Reference proteome</keyword>
<dbReference type="STRING" id="651182.TOL2_C38650"/>
<organism evidence="3 4">
    <name type="scientific">Desulfobacula toluolica (strain DSM 7467 / Tol2)</name>
    <dbReference type="NCBI Taxonomy" id="651182"/>
    <lineage>
        <taxon>Bacteria</taxon>
        <taxon>Pseudomonadati</taxon>
        <taxon>Thermodesulfobacteriota</taxon>
        <taxon>Desulfobacteria</taxon>
        <taxon>Desulfobacterales</taxon>
        <taxon>Desulfobacteraceae</taxon>
        <taxon>Desulfobacula</taxon>
    </lineage>
</organism>
<dbReference type="PATRIC" id="fig|651182.5.peg.4550"/>
<feature type="transmembrane region" description="Helical" evidence="1">
    <location>
        <begin position="122"/>
        <end position="143"/>
    </location>
</feature>
<feature type="domain" description="VTT" evidence="2">
    <location>
        <begin position="30"/>
        <end position="139"/>
    </location>
</feature>
<dbReference type="HOGENOM" id="CLU_125997_2_0_7"/>
<dbReference type="KEGG" id="dto:TOL2_C38650"/>
<dbReference type="EMBL" id="FO203503">
    <property type="protein sequence ID" value="CCK82021.1"/>
    <property type="molecule type" value="Genomic_DNA"/>
</dbReference>
<dbReference type="PANTHER" id="PTHR42709">
    <property type="entry name" value="ALKALINE PHOSPHATASE LIKE PROTEIN"/>
    <property type="match status" value="1"/>
</dbReference>
<accession>K0NKD9</accession>
<keyword evidence="1" id="KW-0472">Membrane</keyword>